<dbReference type="SUPFAM" id="SSF159501">
    <property type="entry name" value="EreA/ChaN-like"/>
    <property type="match status" value="1"/>
</dbReference>
<dbReference type="RefSeq" id="WP_345461935.1">
    <property type="nucleotide sequence ID" value="NZ_BAABHF010000016.1"/>
</dbReference>
<keyword evidence="2" id="KW-1185">Reference proteome</keyword>
<dbReference type="Pfam" id="PF05139">
    <property type="entry name" value="Erythro_esteras"/>
    <property type="match status" value="1"/>
</dbReference>
<dbReference type="InterPro" id="IPR052036">
    <property type="entry name" value="Hydrolase/PRTase-associated"/>
</dbReference>
<reference evidence="2" key="1">
    <citation type="journal article" date="2019" name="Int. J. Syst. Evol. Microbiol.">
        <title>The Global Catalogue of Microorganisms (GCM) 10K type strain sequencing project: providing services to taxonomists for standard genome sequencing and annotation.</title>
        <authorList>
            <consortium name="The Broad Institute Genomics Platform"/>
            <consortium name="The Broad Institute Genome Sequencing Center for Infectious Disease"/>
            <person name="Wu L."/>
            <person name="Ma J."/>
        </authorList>
    </citation>
    <scope>NUCLEOTIDE SEQUENCE [LARGE SCALE GENOMIC DNA]</scope>
    <source>
        <strain evidence="2">JCM 17933</strain>
    </source>
</reference>
<organism evidence="1 2">
    <name type="scientific">Actinoallomurus oryzae</name>
    <dbReference type="NCBI Taxonomy" id="502180"/>
    <lineage>
        <taxon>Bacteria</taxon>
        <taxon>Bacillati</taxon>
        <taxon>Actinomycetota</taxon>
        <taxon>Actinomycetes</taxon>
        <taxon>Streptosporangiales</taxon>
        <taxon>Thermomonosporaceae</taxon>
        <taxon>Actinoallomurus</taxon>
    </lineage>
</organism>
<comment type="caution">
    <text evidence="1">The sequence shown here is derived from an EMBL/GenBank/DDBJ whole genome shotgun (WGS) entry which is preliminary data.</text>
</comment>
<evidence type="ECO:0000313" key="1">
    <source>
        <dbReference type="EMBL" id="GAA4491295.1"/>
    </source>
</evidence>
<evidence type="ECO:0000313" key="2">
    <source>
        <dbReference type="Proteomes" id="UP001500503"/>
    </source>
</evidence>
<protein>
    <submittedName>
        <fullName evidence="1">Erythromycin esterase family protein</fullName>
    </submittedName>
</protein>
<accession>A0ABP8PQT6</accession>
<dbReference type="EMBL" id="BAABHF010000016">
    <property type="protein sequence ID" value="GAA4491295.1"/>
    <property type="molecule type" value="Genomic_DNA"/>
</dbReference>
<proteinExistence type="predicted"/>
<sequence length="442" mass="47684">MTDSTSTAAGRLSASAVMPLHTLDPDAPLDDLEWLDEAIGAARVVAIGESAHYNAETYRLRHRLLRHLVERHGFGAYAMESGFAEGWRTDDWVRGGEGDLGQVLANGMTSLMGLWTQMRAHLEWMRHHNRTAARPVGFYGADLSGSNASLLPSLDAVIAYLAQADPGYQVDPGIRETAAVFAASSAFSIPTAIGAYARLEPAAKDALTAGLAELTVRMTGRRLEYTRRTTAGAYERALRSLHLTIILDALARAMARGDRPTVMFDRDAAIADNVEWILRREDRIVLAAHNGHIQRLPGILPGMPETATPAGMHLADRLGEDYLVIGTTTGAGQALNADADFYTGTLFTPMGPPEPGTLDALMAASHDGPFATDLRRLSPADADAVRAAARQRFGTFHVDLNPLDAYDLIVHLPDVTAAEPDPAALACSPHDVQEAFSHWNPR</sequence>
<dbReference type="InterPro" id="IPR007815">
    <property type="entry name" value="Emycin_Estase"/>
</dbReference>
<name>A0ABP8PQT6_9ACTN</name>
<dbReference type="PANTHER" id="PTHR31299:SF0">
    <property type="entry name" value="ESTERASE, PUTATIVE (AFU_ORTHOLOGUE AFUA_1G05850)-RELATED"/>
    <property type="match status" value="1"/>
</dbReference>
<dbReference type="CDD" id="cd14728">
    <property type="entry name" value="Ere-like"/>
    <property type="match status" value="1"/>
</dbReference>
<dbReference type="PANTHER" id="PTHR31299">
    <property type="entry name" value="ESTERASE, PUTATIVE (AFU_ORTHOLOGUE AFUA_1G05850)-RELATED"/>
    <property type="match status" value="1"/>
</dbReference>
<gene>
    <name evidence="1" type="ORF">GCM10023191_025030</name>
</gene>
<dbReference type="Gene3D" id="3.30.1870.10">
    <property type="entry name" value="EreA-like, domain 2"/>
    <property type="match status" value="1"/>
</dbReference>
<dbReference type="Proteomes" id="UP001500503">
    <property type="component" value="Unassembled WGS sequence"/>
</dbReference>
<dbReference type="Gene3D" id="3.40.1660.10">
    <property type="entry name" value="EreA-like (biosynthetic domain)"/>
    <property type="match status" value="1"/>
</dbReference>
<dbReference type="Gene3D" id="1.20.1440.30">
    <property type="entry name" value="Biosynthetic Protein domain"/>
    <property type="match status" value="1"/>
</dbReference>